<accession>A0A379DAF9</accession>
<keyword evidence="2" id="KW-0175">Coiled coil</keyword>
<evidence type="ECO:0000313" key="8">
    <source>
        <dbReference type="Proteomes" id="UP000254777"/>
    </source>
</evidence>
<dbReference type="InterPro" id="IPR005877">
    <property type="entry name" value="YSIRK_signal_dom"/>
</dbReference>
<gene>
    <name evidence="7" type="ORF">NCTC11088_00311</name>
</gene>
<dbReference type="EMBL" id="UGTH01000001">
    <property type="protein sequence ID" value="SUB74561.1"/>
    <property type="molecule type" value="Genomic_DNA"/>
</dbReference>
<dbReference type="InterPro" id="IPR012854">
    <property type="entry name" value="Cu_amine_oxidase-like_N"/>
</dbReference>
<dbReference type="NCBIfam" id="TIGR01168">
    <property type="entry name" value="YSIRK_signal"/>
    <property type="match status" value="1"/>
</dbReference>
<dbReference type="Pfam" id="PF07833">
    <property type="entry name" value="Cu_amine_oxidN1"/>
    <property type="match status" value="1"/>
</dbReference>
<feature type="domain" description="Copper amine oxidase-like N-terminal" evidence="6">
    <location>
        <begin position="519"/>
        <end position="626"/>
    </location>
</feature>
<dbReference type="PANTHER" id="PTHR12239:SF41">
    <property type="entry name" value="MEMBRANE ASSOCIATED PROTEIN, PUTATIVE-RELATED"/>
    <property type="match status" value="1"/>
</dbReference>
<evidence type="ECO:0000256" key="3">
    <source>
        <dbReference type="SAM" id="MobiDB-lite"/>
    </source>
</evidence>
<evidence type="ECO:0000256" key="4">
    <source>
        <dbReference type="SAM" id="Phobius"/>
    </source>
</evidence>
<feature type="transmembrane region" description="Helical" evidence="4">
    <location>
        <begin position="21"/>
        <end position="40"/>
    </location>
</feature>
<dbReference type="InterPro" id="IPR036582">
    <property type="entry name" value="Mao_N_sf"/>
</dbReference>
<reference evidence="7 8" key="1">
    <citation type="submission" date="2018-06" db="EMBL/GenBank/DDBJ databases">
        <authorList>
            <consortium name="Pathogen Informatics"/>
            <person name="Doyle S."/>
        </authorList>
    </citation>
    <scope>NUCLEOTIDE SEQUENCE [LARGE SCALE GENOMIC DNA]</scope>
    <source>
        <strain evidence="7 8">NCTC11088</strain>
    </source>
</reference>
<dbReference type="RefSeq" id="WP_115311946.1">
    <property type="nucleotide sequence ID" value="NZ_UGTH01000001.1"/>
</dbReference>
<keyword evidence="4" id="KW-0812">Transmembrane</keyword>
<proteinExistence type="predicted"/>
<dbReference type="Proteomes" id="UP000254777">
    <property type="component" value="Unassembled WGS sequence"/>
</dbReference>
<dbReference type="InterPro" id="IPR052293">
    <property type="entry name" value="SRRP"/>
</dbReference>
<dbReference type="Gene3D" id="3.30.457.10">
    <property type="entry name" value="Copper amine oxidase-like, N-terminal domain"/>
    <property type="match status" value="1"/>
</dbReference>
<dbReference type="SUPFAM" id="SSF55383">
    <property type="entry name" value="Copper amine oxidase, domain N"/>
    <property type="match status" value="1"/>
</dbReference>
<keyword evidence="4" id="KW-1133">Transmembrane helix</keyword>
<feature type="compositionally biased region" description="Basic and acidic residues" evidence="3">
    <location>
        <begin position="175"/>
        <end position="437"/>
    </location>
</feature>
<evidence type="ECO:0000313" key="7">
    <source>
        <dbReference type="EMBL" id="SUB74561.1"/>
    </source>
</evidence>
<name>A0A379DAF9_9FIRM</name>
<feature type="coiled-coil region" evidence="2">
    <location>
        <begin position="61"/>
        <end position="133"/>
    </location>
</feature>
<organism evidence="7 8">
    <name type="scientific">Peptoniphilus indolicus</name>
    <dbReference type="NCBI Taxonomy" id="33030"/>
    <lineage>
        <taxon>Bacteria</taxon>
        <taxon>Bacillati</taxon>
        <taxon>Bacillota</taxon>
        <taxon>Tissierellia</taxon>
        <taxon>Tissierellales</taxon>
        <taxon>Peptoniphilaceae</taxon>
        <taxon>Peptoniphilus</taxon>
    </lineage>
</organism>
<protein>
    <submittedName>
        <fullName evidence="7">Gram-positive signal peptide, YSIRK family</fullName>
    </submittedName>
</protein>
<evidence type="ECO:0000259" key="5">
    <source>
        <dbReference type="Pfam" id="PF04650"/>
    </source>
</evidence>
<feature type="region of interest" description="Disordered" evidence="3">
    <location>
        <begin position="175"/>
        <end position="454"/>
    </location>
</feature>
<dbReference type="Pfam" id="PF04650">
    <property type="entry name" value="YSIRK_signal"/>
    <property type="match status" value="1"/>
</dbReference>
<dbReference type="PANTHER" id="PTHR12239">
    <property type="entry name" value="PROTEIN CBG20215-RELATED"/>
    <property type="match status" value="1"/>
</dbReference>
<keyword evidence="4" id="KW-0472">Membrane</keyword>
<evidence type="ECO:0000259" key="6">
    <source>
        <dbReference type="Pfam" id="PF07833"/>
    </source>
</evidence>
<sequence length="632" mass="75995">MENLREFIKSRKRNRIYRYSIRRLSIGVVSCVVGAFVLFAPVNFGKAELSGVVYATSVDGKVLLKNLESKLEQEIKNYKEDPSKSNRSAIYNNGKLDHTLFVNEFKSLLDKIDQELKDEKAKLIEELLKLEKTKIEGNQELEGRIRTKARKLISENNNDDIQNLKEFRKSVKNIKEEKEEREREKEREEQTRREKEEQARRDKEEQARREREEQARRDKEEQARRDKEEQARRDKEEQARREKEEQARREKEEQARREKEEQARRDKEEQARREKEEKEEREREKEREEQTRREKEEQARREKEEQARREKEEQARRDKEEKARRDKEEKARREKEEQARRDKEEKARREKEEQARREKEEQARREKEEQARREKEEQARREKEEQARREREEQARRDKEEKARREKEEQARRDKEEKARREKEEQARRDKEEKPKEVPAMPLTPGIKVIPSTPLQPSIKVAPRAFRNDNDQRGSIDWRYIKAPSKDAKAEVQKQKTVIELKIKIGSDILQRTINNHTQETKMDTKAIIKDGRTMLPIRYVAEALGYTVEWREDTRIAILKDKNTTIEIPVDTNKIIVNGKEIQSDVKPMIENGRTMLPIANVARALGLKDGQDIKWDEAKQEVTIRKEILN</sequence>
<keyword evidence="1" id="KW-0732">Signal</keyword>
<dbReference type="AlphaFoldDB" id="A0A379DAF9"/>
<evidence type="ECO:0000256" key="2">
    <source>
        <dbReference type="SAM" id="Coils"/>
    </source>
</evidence>
<evidence type="ECO:0000256" key="1">
    <source>
        <dbReference type="ARBA" id="ARBA00022729"/>
    </source>
</evidence>
<feature type="domain" description="YSIRK Gram-positive signal peptide" evidence="5">
    <location>
        <begin position="14"/>
        <end position="39"/>
    </location>
</feature>